<feature type="region of interest" description="Disordered" evidence="11">
    <location>
        <begin position="255"/>
        <end position="280"/>
    </location>
</feature>
<dbReference type="InterPro" id="IPR027417">
    <property type="entry name" value="P-loop_NTPase"/>
</dbReference>
<dbReference type="GO" id="GO:0016787">
    <property type="term" value="F:hydrolase activity"/>
    <property type="evidence" value="ECO:0007669"/>
    <property type="project" value="UniProtKB-KW"/>
</dbReference>
<evidence type="ECO:0000256" key="2">
    <source>
        <dbReference type="ARBA" id="ARBA00007025"/>
    </source>
</evidence>
<evidence type="ECO:0000256" key="8">
    <source>
        <dbReference type="ARBA" id="ARBA00023117"/>
    </source>
</evidence>
<evidence type="ECO:0000256" key="10">
    <source>
        <dbReference type="PROSITE-ProRule" id="PRU00035"/>
    </source>
</evidence>
<evidence type="ECO:0000256" key="4">
    <source>
        <dbReference type="ARBA" id="ARBA00022801"/>
    </source>
</evidence>
<feature type="region of interest" description="Disordered" evidence="11">
    <location>
        <begin position="1311"/>
        <end position="1362"/>
    </location>
</feature>
<sequence length="1399" mass="159414">MTSTAEDGGPVAPDERGEYSKICGIIKQAAEKNVEITDKRMRILLVMLHYLKQNPASFDAPSKNLFGRSELKRLERQIESYIRLVREAAVNPVPTDSALSASEKMEIKAQLEAELFIRAGDSMQPRRKENALMHKAPSSATDAMKSSSGEMCGGMIVPTNGGDSLSIHLPVKVSSGMPGDWRVWWINEKRRKRTFAEMQHTGCETEPTLPETDETSPVKLSRVLEAQRKLRRDMIMKTLPIVRLEENSWHLPPSVIERSTKSKKMSQRDRSKIEKEEKNSGNGKFLAEMLQHRRLLFEHHRRLRDFTRHTAFSCLEKLGAKKRQEMGETDADPMQRERMQALRSQDEEAYLRLLGESGNTRLARLIAQTTEFIERLGDRVLEQKKAAVAADDTVDDTQLENELEHMEEEEEATSKHSLIQAKERYFRLTHTVQEHLTEQPSILAGGGRKLRDYQLKGVEWLVSLFNNKLNGILADSMGLGKTVQTISLLAYLQEYKGIRGPHMIVAPLSTLRSNWEQEFERWLPSFKIVLYDGSKQQRKELRERFFQVPQSTSGASAASGGVYTLPFQVLLTTDAYVLRDKQYLRKFAWEYLIVDEAHRLKNPKSKLVQVLNKQYITKRRLALTGTPLQNDIQEVWALLNFLMPSIFDNSDSFHNWFAGSEGSEASGEEIWESIGEEEKLLVVDRLHKVLRPFVLRRDKNEVEAQLPKKTEQIVWCEMTSSQKRMYTEIESRGLAHARGSSRKEDESPPEYISVGQNLQMQLRKVCNHPYLFCHDIDLPIDESLIRICGKMMALDGILPKLRATGHRVLIFSQMTKLLNILELYLTFRNFRYLRLDGSTGADDRERRIELFNSPNSNYFAFILSTRAGGLGINLQTADTVIIFDSDWNPQNDEQAQSRAHRLGQKSEVRTFRLITLNSVEEGMLQKAGEKMDQDALVIRHGMFNDRGNREAEAQRRDRLREALHNSGIEVDTIATDDYHLNQILARTPEEFDFYEAVDARRRELGLRSPDLQLNSSVDTDTEKLPRDIILPPQLYGYSSSSRNKAWFGTMTDADKEEKERHINLWKQYYHEAFDSEWNIRVLARQRKRQLESGEKRRSSGHIKASHDPVLSELKKKKHRLNHVVLKIAHDLMQNPAFADFYYAPTGTEYTQVVEKPIGLDDLRDLASRRQYSSLHEVERHLSRIACNARLFNGTNHILAVRARNLAGAATGAIRMYLTGSNPGKKASSPTATPKAETPSPPETPDDEDERESAEASEDVCNPEDVDELTGCAGGLVATRGGGKSILLWKELTCNEIRTKWKNLETRLLAQRGEHREHPSTPADETPSSTSPDDSVGDESTEEKRAVKQRVTPTTLEDDSEARQLMSQLDGLIADPALFSNGRTDCNHPLEEASFDRADA</sequence>
<dbReference type="Gene3D" id="3.40.50.10810">
    <property type="entry name" value="Tandem AAA-ATPase domain"/>
    <property type="match status" value="1"/>
</dbReference>
<dbReference type="Pfam" id="PF00271">
    <property type="entry name" value="Helicase_C"/>
    <property type="match status" value="1"/>
</dbReference>
<feature type="domain" description="Helicase ATP-binding" evidence="13">
    <location>
        <begin position="462"/>
        <end position="645"/>
    </location>
</feature>
<keyword evidence="8 10" id="KW-0103">Bromodomain</keyword>
<evidence type="ECO:0000256" key="5">
    <source>
        <dbReference type="ARBA" id="ARBA00022806"/>
    </source>
</evidence>
<evidence type="ECO:0000256" key="9">
    <source>
        <dbReference type="ARBA" id="ARBA00023242"/>
    </source>
</evidence>
<feature type="compositionally biased region" description="Acidic residues" evidence="11">
    <location>
        <begin position="1243"/>
        <end position="1266"/>
    </location>
</feature>
<dbReference type="PROSITE" id="PS51192">
    <property type="entry name" value="HELICASE_ATP_BIND_1"/>
    <property type="match status" value="1"/>
</dbReference>
<dbReference type="Gene3D" id="1.20.920.10">
    <property type="entry name" value="Bromodomain-like"/>
    <property type="match status" value="1"/>
</dbReference>
<keyword evidence="7" id="KW-0175">Coiled coil</keyword>
<reference evidence="17 18" key="1">
    <citation type="submission" date="2020-04" db="EMBL/GenBank/DDBJ databases">
        <title>Perkinsus olseni comparative genomics.</title>
        <authorList>
            <person name="Bogema D.R."/>
        </authorList>
    </citation>
    <scope>NUCLEOTIDE SEQUENCE [LARGE SCALE GENOMIC DNA]</scope>
    <source>
        <strain evidence="15">ATCC PRA-179</strain>
        <strain evidence="16">ATCC PRA-31</strain>
    </source>
</reference>
<dbReference type="SMART" id="SM00297">
    <property type="entry name" value="BROMO"/>
    <property type="match status" value="1"/>
</dbReference>
<proteinExistence type="inferred from homology"/>
<evidence type="ECO:0000259" key="14">
    <source>
        <dbReference type="PROSITE" id="PS51194"/>
    </source>
</evidence>
<feature type="non-terminal residue" evidence="16">
    <location>
        <position position="1"/>
    </location>
</feature>
<keyword evidence="5" id="KW-0347">Helicase</keyword>
<dbReference type="SUPFAM" id="SSF47370">
    <property type="entry name" value="Bromodomain"/>
    <property type="match status" value="1"/>
</dbReference>
<dbReference type="Proteomes" id="UP000570595">
    <property type="component" value="Unassembled WGS sequence"/>
</dbReference>
<feature type="region of interest" description="Disordered" evidence="11">
    <location>
        <begin position="1376"/>
        <end position="1399"/>
    </location>
</feature>
<name>A0A7J6LFV6_PEROL</name>
<feature type="domain" description="Bromo" evidence="12">
    <location>
        <begin position="1148"/>
        <end position="1199"/>
    </location>
</feature>
<dbReference type="InterPro" id="IPR001487">
    <property type="entry name" value="Bromodomain"/>
</dbReference>
<dbReference type="GO" id="GO:0005524">
    <property type="term" value="F:ATP binding"/>
    <property type="evidence" value="ECO:0007669"/>
    <property type="project" value="UniProtKB-KW"/>
</dbReference>
<dbReference type="InterPro" id="IPR000330">
    <property type="entry name" value="SNF2_N"/>
</dbReference>
<protein>
    <submittedName>
        <fullName evidence="16">Uncharacterized protein</fullName>
    </submittedName>
</protein>
<dbReference type="CDD" id="cd04369">
    <property type="entry name" value="Bromodomain"/>
    <property type="match status" value="1"/>
</dbReference>
<dbReference type="SMART" id="SM00490">
    <property type="entry name" value="HELICc"/>
    <property type="match status" value="1"/>
</dbReference>
<dbReference type="FunFam" id="3.40.50.10810:FF:000015">
    <property type="entry name" value="lymphoid-specific helicase isoform X1"/>
    <property type="match status" value="1"/>
</dbReference>
<comment type="similarity">
    <text evidence="2">Belongs to the SNF2/RAD54 helicase family.</text>
</comment>
<feature type="compositionally biased region" description="Low complexity" evidence="11">
    <location>
        <begin position="1319"/>
        <end position="1333"/>
    </location>
</feature>
<dbReference type="GO" id="GO:0005634">
    <property type="term" value="C:nucleus"/>
    <property type="evidence" value="ECO:0007669"/>
    <property type="project" value="UniProtKB-SubCell"/>
</dbReference>
<evidence type="ECO:0000259" key="12">
    <source>
        <dbReference type="PROSITE" id="PS50014"/>
    </source>
</evidence>
<evidence type="ECO:0000313" key="17">
    <source>
        <dbReference type="Proteomes" id="UP000570595"/>
    </source>
</evidence>
<evidence type="ECO:0000256" key="11">
    <source>
        <dbReference type="SAM" id="MobiDB-lite"/>
    </source>
</evidence>
<feature type="region of interest" description="Disordered" evidence="11">
    <location>
        <begin position="1219"/>
        <end position="1266"/>
    </location>
</feature>
<accession>A0A7J6LFV6</accession>
<evidence type="ECO:0000313" key="15">
    <source>
        <dbReference type="EMBL" id="KAF4655032.1"/>
    </source>
</evidence>
<dbReference type="PANTHER" id="PTHR10799">
    <property type="entry name" value="SNF2/RAD54 HELICASE FAMILY"/>
    <property type="match status" value="1"/>
</dbReference>
<dbReference type="EMBL" id="JABANN010000487">
    <property type="protein sequence ID" value="KAF4658149.1"/>
    <property type="molecule type" value="Genomic_DNA"/>
</dbReference>
<dbReference type="InterPro" id="IPR038718">
    <property type="entry name" value="SNF2-like_sf"/>
</dbReference>
<evidence type="ECO:0000256" key="6">
    <source>
        <dbReference type="ARBA" id="ARBA00022840"/>
    </source>
</evidence>
<comment type="caution">
    <text evidence="16">The sequence shown here is derived from an EMBL/GenBank/DDBJ whole genome shotgun (WGS) entry which is preliminary data.</text>
</comment>
<keyword evidence="3" id="KW-0547">Nucleotide-binding</keyword>
<keyword evidence="6" id="KW-0067">ATP-binding</keyword>
<dbReference type="InterPro" id="IPR018359">
    <property type="entry name" value="Bromodomain_CS"/>
</dbReference>
<dbReference type="EMBL" id="JABAHT010000491">
    <property type="protein sequence ID" value="KAF4655032.1"/>
    <property type="molecule type" value="Genomic_DNA"/>
</dbReference>
<evidence type="ECO:0000259" key="13">
    <source>
        <dbReference type="PROSITE" id="PS51192"/>
    </source>
</evidence>
<dbReference type="Gene3D" id="3.40.50.300">
    <property type="entry name" value="P-loop containing nucleotide triphosphate hydrolases"/>
    <property type="match status" value="1"/>
</dbReference>
<dbReference type="InterPro" id="IPR001650">
    <property type="entry name" value="Helicase_C-like"/>
</dbReference>
<keyword evidence="4" id="KW-0378">Hydrolase</keyword>
<dbReference type="InterPro" id="IPR014001">
    <property type="entry name" value="Helicase_ATP-bd"/>
</dbReference>
<evidence type="ECO:0000256" key="7">
    <source>
        <dbReference type="ARBA" id="ARBA00023054"/>
    </source>
</evidence>
<evidence type="ECO:0000313" key="18">
    <source>
        <dbReference type="Proteomes" id="UP000572268"/>
    </source>
</evidence>
<dbReference type="PROSITE" id="PS50014">
    <property type="entry name" value="BROMODOMAIN_2"/>
    <property type="match status" value="1"/>
</dbReference>
<keyword evidence="9" id="KW-0539">Nucleus</keyword>
<evidence type="ECO:0000256" key="3">
    <source>
        <dbReference type="ARBA" id="ARBA00022741"/>
    </source>
</evidence>
<organism evidence="16 18">
    <name type="scientific">Perkinsus olseni</name>
    <name type="common">Perkinsus atlanticus</name>
    <dbReference type="NCBI Taxonomy" id="32597"/>
    <lineage>
        <taxon>Eukaryota</taxon>
        <taxon>Sar</taxon>
        <taxon>Alveolata</taxon>
        <taxon>Perkinsozoa</taxon>
        <taxon>Perkinsea</taxon>
        <taxon>Perkinsida</taxon>
        <taxon>Perkinsidae</taxon>
        <taxon>Perkinsus</taxon>
    </lineage>
</organism>
<dbReference type="GO" id="GO:0004386">
    <property type="term" value="F:helicase activity"/>
    <property type="evidence" value="ECO:0007669"/>
    <property type="project" value="UniProtKB-KW"/>
</dbReference>
<feature type="compositionally biased region" description="Basic and acidic residues" evidence="11">
    <location>
        <begin position="1384"/>
        <end position="1399"/>
    </location>
</feature>
<dbReference type="SMART" id="SM00487">
    <property type="entry name" value="DEXDc"/>
    <property type="match status" value="1"/>
</dbReference>
<dbReference type="PROSITE" id="PS00633">
    <property type="entry name" value="BROMODOMAIN_1"/>
    <property type="match status" value="1"/>
</dbReference>
<dbReference type="InterPro" id="IPR049730">
    <property type="entry name" value="SNF2/RAD54-like_C"/>
</dbReference>
<dbReference type="Pfam" id="PF00439">
    <property type="entry name" value="Bromodomain"/>
    <property type="match status" value="1"/>
</dbReference>
<feature type="compositionally biased region" description="Basic and acidic residues" evidence="11">
    <location>
        <begin position="266"/>
        <end position="279"/>
    </location>
</feature>
<evidence type="ECO:0000256" key="1">
    <source>
        <dbReference type="ARBA" id="ARBA00004123"/>
    </source>
</evidence>
<dbReference type="InterPro" id="IPR036427">
    <property type="entry name" value="Bromodomain-like_sf"/>
</dbReference>
<feature type="domain" description="Helicase C-terminal" evidence="14">
    <location>
        <begin position="793"/>
        <end position="938"/>
    </location>
</feature>
<evidence type="ECO:0000313" key="16">
    <source>
        <dbReference type="EMBL" id="KAF4658149.1"/>
    </source>
</evidence>
<comment type="subcellular location">
    <subcellularLocation>
        <location evidence="1">Nucleus</location>
    </subcellularLocation>
</comment>
<dbReference type="PROSITE" id="PS51194">
    <property type="entry name" value="HELICASE_CTER"/>
    <property type="match status" value="1"/>
</dbReference>
<dbReference type="CDD" id="cd18793">
    <property type="entry name" value="SF2_C_SNF"/>
    <property type="match status" value="1"/>
</dbReference>
<dbReference type="Proteomes" id="UP000572268">
    <property type="component" value="Unassembled WGS sequence"/>
</dbReference>
<dbReference type="OrthoDB" id="5857104at2759"/>
<dbReference type="Pfam" id="PF00176">
    <property type="entry name" value="SNF2-rel_dom"/>
    <property type="match status" value="1"/>
</dbReference>
<gene>
    <name evidence="16" type="ORF">FOL46_007077</name>
    <name evidence="15" type="ORF">FOZ61_007828</name>
</gene>
<dbReference type="SUPFAM" id="SSF52540">
    <property type="entry name" value="P-loop containing nucleoside triphosphate hydrolases"/>
    <property type="match status" value="2"/>
</dbReference>